<dbReference type="PANTHER" id="PTHR42852:SF13">
    <property type="entry name" value="PROTEIN DIPZ"/>
    <property type="match status" value="1"/>
</dbReference>
<dbReference type="OrthoDB" id="9799230at2"/>
<proteinExistence type="predicted"/>
<feature type="domain" description="Thioredoxin" evidence="1">
    <location>
        <begin position="8"/>
        <end position="175"/>
    </location>
</feature>
<dbReference type="Gene3D" id="3.40.30.10">
    <property type="entry name" value="Glutaredoxin"/>
    <property type="match status" value="1"/>
</dbReference>
<sequence>MNTALAAPTTGPASHKYPLAPPIDAELWLNTLQPITLESLRDRVIVIEAFQMLCPGCVAHGLPQAKEIQRHFDSAQVAVLGLHSVFEHHDAMKPVSLRAFAHENRLTFPIAVDRHDEKSWPLPKTMRAYGLEGTPSLLIIDQQGRLRARHFGHVSDLIVGATIGDLLASPHSPLA</sequence>
<keyword evidence="3" id="KW-1185">Reference proteome</keyword>
<evidence type="ECO:0000259" key="1">
    <source>
        <dbReference type="PROSITE" id="PS51352"/>
    </source>
</evidence>
<dbReference type="InterPro" id="IPR000866">
    <property type="entry name" value="AhpC/TSA"/>
</dbReference>
<reference evidence="2 3" key="1">
    <citation type="submission" date="2017-09" db="EMBL/GenBank/DDBJ databases">
        <title>Complete genome sequence of Verrucomicrobial strain HZ-65, isolated from freshwater.</title>
        <authorList>
            <person name="Choi A."/>
        </authorList>
    </citation>
    <scope>NUCLEOTIDE SEQUENCE [LARGE SCALE GENOMIC DNA]</scope>
    <source>
        <strain evidence="2 3">HZ-65</strain>
    </source>
</reference>
<protein>
    <submittedName>
        <fullName evidence="2">Alkyl hydroperoxide reductase</fullName>
    </submittedName>
</protein>
<dbReference type="InterPro" id="IPR050553">
    <property type="entry name" value="Thioredoxin_ResA/DsbE_sf"/>
</dbReference>
<dbReference type="GO" id="GO:0016209">
    <property type="term" value="F:antioxidant activity"/>
    <property type="evidence" value="ECO:0007669"/>
    <property type="project" value="InterPro"/>
</dbReference>
<evidence type="ECO:0000313" key="3">
    <source>
        <dbReference type="Proteomes" id="UP000217265"/>
    </source>
</evidence>
<dbReference type="InterPro" id="IPR013766">
    <property type="entry name" value="Thioredoxin_domain"/>
</dbReference>
<dbReference type="Pfam" id="PF00578">
    <property type="entry name" value="AhpC-TSA"/>
    <property type="match status" value="1"/>
</dbReference>
<dbReference type="InterPro" id="IPR036249">
    <property type="entry name" value="Thioredoxin-like_sf"/>
</dbReference>
<dbReference type="SUPFAM" id="SSF52833">
    <property type="entry name" value="Thioredoxin-like"/>
    <property type="match status" value="1"/>
</dbReference>
<dbReference type="GO" id="GO:0016491">
    <property type="term" value="F:oxidoreductase activity"/>
    <property type="evidence" value="ECO:0007669"/>
    <property type="project" value="InterPro"/>
</dbReference>
<dbReference type="PANTHER" id="PTHR42852">
    <property type="entry name" value="THIOL:DISULFIDE INTERCHANGE PROTEIN DSBE"/>
    <property type="match status" value="1"/>
</dbReference>
<dbReference type="EMBL" id="CP023344">
    <property type="protein sequence ID" value="ATC64886.1"/>
    <property type="molecule type" value="Genomic_DNA"/>
</dbReference>
<dbReference type="RefSeq" id="WP_096056517.1">
    <property type="nucleotide sequence ID" value="NZ_CP023344.1"/>
</dbReference>
<name>A0A290QF35_9BACT</name>
<gene>
    <name evidence="2" type="ORF">CMV30_13425</name>
</gene>
<dbReference type="KEGG" id="vbh:CMV30_13425"/>
<accession>A0A290QF35</accession>
<organism evidence="2 3">
    <name type="scientific">Nibricoccus aquaticus</name>
    <dbReference type="NCBI Taxonomy" id="2576891"/>
    <lineage>
        <taxon>Bacteria</taxon>
        <taxon>Pseudomonadati</taxon>
        <taxon>Verrucomicrobiota</taxon>
        <taxon>Opitutia</taxon>
        <taxon>Opitutales</taxon>
        <taxon>Opitutaceae</taxon>
        <taxon>Nibricoccus</taxon>
    </lineage>
</organism>
<dbReference type="PROSITE" id="PS51352">
    <property type="entry name" value="THIOREDOXIN_2"/>
    <property type="match status" value="1"/>
</dbReference>
<evidence type="ECO:0000313" key="2">
    <source>
        <dbReference type="EMBL" id="ATC64886.1"/>
    </source>
</evidence>
<dbReference type="Proteomes" id="UP000217265">
    <property type="component" value="Chromosome"/>
</dbReference>
<dbReference type="AlphaFoldDB" id="A0A290QF35"/>